<proteinExistence type="predicted"/>
<dbReference type="AlphaFoldDB" id="A0A4U9DE38"/>
<evidence type="ECO:0000313" key="3">
    <source>
        <dbReference type="EMBL" id="VTN14275.1"/>
    </source>
</evidence>
<sequence length="65" mass="7157">MNTFTAVKPHPDDSARSDGGFTISPSAHSPRLLELTFSAQTARLFMQQAAQWPVQALEYKILPAL</sequence>
<evidence type="ECO:0000313" key="4">
    <source>
        <dbReference type="Proteomes" id="UP000339249"/>
    </source>
</evidence>
<dbReference type="Gene3D" id="3.60.130.10">
    <property type="entry name" value="Clavaminate synthase-like"/>
    <property type="match status" value="1"/>
</dbReference>
<name>A0A4U9DE38_RAOTE</name>
<organism evidence="3 4">
    <name type="scientific">Raoultella terrigena</name>
    <name type="common">Klebsiella terrigena</name>
    <dbReference type="NCBI Taxonomy" id="577"/>
    <lineage>
        <taxon>Bacteria</taxon>
        <taxon>Pseudomonadati</taxon>
        <taxon>Pseudomonadota</taxon>
        <taxon>Gammaproteobacteria</taxon>
        <taxon>Enterobacterales</taxon>
        <taxon>Enterobacteriaceae</taxon>
        <taxon>Klebsiella/Raoultella group</taxon>
        <taxon>Raoultella</taxon>
    </lineage>
</organism>
<keyword evidence="1" id="KW-0560">Oxidoreductase</keyword>
<dbReference type="GO" id="GO:0016706">
    <property type="term" value="F:2-oxoglutarate-dependent dioxygenase activity"/>
    <property type="evidence" value="ECO:0007669"/>
    <property type="project" value="UniProtKB-ARBA"/>
</dbReference>
<gene>
    <name evidence="3" type="primary">csiD_2</name>
    <name evidence="3" type="ORF">NCTC9185_06336</name>
</gene>
<dbReference type="InterPro" id="IPR042098">
    <property type="entry name" value="TauD-like_sf"/>
</dbReference>
<evidence type="ECO:0000256" key="1">
    <source>
        <dbReference type="ARBA" id="ARBA00023002"/>
    </source>
</evidence>
<feature type="region of interest" description="Disordered" evidence="2">
    <location>
        <begin position="1"/>
        <end position="23"/>
    </location>
</feature>
<reference evidence="3 4" key="1">
    <citation type="submission" date="2019-04" db="EMBL/GenBank/DDBJ databases">
        <authorList>
            <consortium name="Pathogen Informatics"/>
        </authorList>
    </citation>
    <scope>NUCLEOTIDE SEQUENCE [LARGE SCALE GENOMIC DNA]</scope>
    <source>
        <strain evidence="3 4">NCTC9185</strain>
    </source>
</reference>
<dbReference type="EMBL" id="CABDVU010000001">
    <property type="protein sequence ID" value="VTN14275.1"/>
    <property type="molecule type" value="Genomic_DNA"/>
</dbReference>
<dbReference type="Proteomes" id="UP000339249">
    <property type="component" value="Unassembled WGS sequence"/>
</dbReference>
<protein>
    <submittedName>
        <fullName evidence="3">Carbon starvation induced protein</fullName>
    </submittedName>
</protein>
<accession>A0A4U9DE38</accession>
<evidence type="ECO:0000256" key="2">
    <source>
        <dbReference type="SAM" id="MobiDB-lite"/>
    </source>
</evidence>